<gene>
    <name evidence="3" type="ORF">EYB53_013135</name>
</gene>
<keyword evidence="1" id="KW-0328">Glycosyltransferase</keyword>
<dbReference type="InterPro" id="IPR004629">
    <property type="entry name" value="WecG_TagA_CpsF"/>
</dbReference>
<dbReference type="Pfam" id="PF03808">
    <property type="entry name" value="Glyco_tran_WecG"/>
    <property type="match status" value="1"/>
</dbReference>
<evidence type="ECO:0000313" key="4">
    <source>
        <dbReference type="Proteomes" id="UP001193081"/>
    </source>
</evidence>
<dbReference type="PANTHER" id="PTHR34136">
    <property type="match status" value="1"/>
</dbReference>
<comment type="caution">
    <text evidence="3">The sequence shown here is derived from an EMBL/GenBank/DDBJ whole genome shotgun (WGS) entry which is preliminary data.</text>
</comment>
<dbReference type="Proteomes" id="UP001193081">
    <property type="component" value="Unassembled WGS sequence"/>
</dbReference>
<evidence type="ECO:0000256" key="1">
    <source>
        <dbReference type="ARBA" id="ARBA00022676"/>
    </source>
</evidence>
<reference evidence="3 4" key="1">
    <citation type="submission" date="2021-03" db="EMBL/GenBank/DDBJ databases">
        <authorList>
            <person name="Grouzdev D.S."/>
        </authorList>
    </citation>
    <scope>NUCLEOTIDE SEQUENCE [LARGE SCALE GENOMIC DNA]</scope>
    <source>
        <strain evidence="3 4">M50-1</strain>
    </source>
</reference>
<dbReference type="EMBL" id="SIJK02000022">
    <property type="protein sequence ID" value="MBP1466653.1"/>
    <property type="molecule type" value="Genomic_DNA"/>
</dbReference>
<name>A0ABS4DB33_9CHLR</name>
<keyword evidence="4" id="KW-1185">Reference proteome</keyword>
<dbReference type="NCBIfam" id="TIGR00696">
    <property type="entry name" value="wecG_tagA_cpsF"/>
    <property type="match status" value="1"/>
</dbReference>
<proteinExistence type="predicted"/>
<evidence type="ECO:0000313" key="3">
    <source>
        <dbReference type="EMBL" id="MBP1466653.1"/>
    </source>
</evidence>
<dbReference type="PANTHER" id="PTHR34136:SF1">
    <property type="entry name" value="UDP-N-ACETYL-D-MANNOSAMINURONIC ACID TRANSFERASE"/>
    <property type="match status" value="1"/>
</dbReference>
<organism evidence="3 4">
    <name type="scientific">Candidatus Chloroploca mongolica</name>
    <dbReference type="NCBI Taxonomy" id="2528176"/>
    <lineage>
        <taxon>Bacteria</taxon>
        <taxon>Bacillati</taxon>
        <taxon>Chloroflexota</taxon>
        <taxon>Chloroflexia</taxon>
        <taxon>Chloroflexales</taxon>
        <taxon>Chloroflexineae</taxon>
        <taxon>Oscillochloridaceae</taxon>
        <taxon>Candidatus Chloroploca</taxon>
    </lineage>
</organism>
<dbReference type="CDD" id="cd06533">
    <property type="entry name" value="Glyco_transf_WecG_TagA"/>
    <property type="match status" value="1"/>
</dbReference>
<accession>A0ABS4DB33</accession>
<protein>
    <submittedName>
        <fullName evidence="3">WecB/TagA/CpsF family glycosyltransferase</fullName>
    </submittedName>
</protein>
<dbReference type="RefSeq" id="WP_167857388.1">
    <property type="nucleotide sequence ID" value="NZ_SIJK02000022.1"/>
</dbReference>
<keyword evidence="2" id="KW-0808">Transferase</keyword>
<sequence>MLSDPSPSPDEAMRLPDPQRIGQLDVHPVRLVQLLAWLEYALACTQKHTVFYANIYAVNLAEDDAGFKHAFAQADLVFCDGQGLRLGAALLGKPLPERFTPPDWIDRLAASCAARGYGLFLLGGEPGVAATAAARLIERHPGLRVASHHGYLSPDPTVEAAALEAIAAFQPALLLVGMGMPIQERWVTARRTDLAVPVVMTVGALFDYLAQTVPRGPRWLTDHGFEWLCRLWYEPQRLWRRYLLGIPRFFGLILRQKITPRG</sequence>
<evidence type="ECO:0000256" key="2">
    <source>
        <dbReference type="ARBA" id="ARBA00022679"/>
    </source>
</evidence>